<evidence type="ECO:0000313" key="6">
    <source>
        <dbReference type="EMBL" id="KAJ1975361.1"/>
    </source>
</evidence>
<dbReference type="GO" id="GO:0045040">
    <property type="term" value="P:protein insertion into mitochondrial outer membrane"/>
    <property type="evidence" value="ECO:0007669"/>
    <property type="project" value="TreeGrafter"/>
</dbReference>
<dbReference type="InterPro" id="IPR027539">
    <property type="entry name" value="Mdm10"/>
</dbReference>
<evidence type="ECO:0000256" key="3">
    <source>
        <dbReference type="ARBA" id="ARBA00022787"/>
    </source>
</evidence>
<organism evidence="6 7">
    <name type="scientific">Dimargaris verticillata</name>
    <dbReference type="NCBI Taxonomy" id="2761393"/>
    <lineage>
        <taxon>Eukaryota</taxon>
        <taxon>Fungi</taxon>
        <taxon>Fungi incertae sedis</taxon>
        <taxon>Zoopagomycota</taxon>
        <taxon>Kickxellomycotina</taxon>
        <taxon>Dimargaritomycetes</taxon>
        <taxon>Dimargaritales</taxon>
        <taxon>Dimargaritaceae</taxon>
        <taxon>Dimargaris</taxon>
    </lineage>
</organism>
<dbReference type="AlphaFoldDB" id="A0A9W8AZ35"/>
<sequence length="436" mass="46794">MHTTAILDFTPPQGFTFYLSKAPTSYFKSSYRLQTFPLSSGSLGYVFTSRVLDLAPHAVQSAPPPNPTSPLLPGTTRTAMDAVDSLQRAAVDQMHKDSILHQDQQSAVLEGLLGACEVGAWNPALLPSLSPTHPHSTVHSAGHYLVCGQLFLPARRFEALYLRRLSPRTQFTMATVSSRLFGESETMMQLQYDCAKWCTELSYSAADNLFGLRGLYNLGAVSKHHQIPATKAQHLINAAHTDEDFCPVSGFAVGGELYLSQSGSNKASGGLSVGVRHRTLLPRMAELTCIANPIMGHLATAYTATVYDNTLLNSPEVGESVIMSTRFNFNFYSLYSDLALGMEWRNSHNSLIRASISTSNGVSIGFDCRYRKVLLSVGANVGFSQSPVMAANGGSGTSGDAAGALGMGSTTAHPLGLPMVPGSPFRSIGINLQFFA</sequence>
<keyword evidence="2" id="KW-0812">Transmembrane</keyword>
<keyword evidence="5" id="KW-0472">Membrane</keyword>
<evidence type="ECO:0000256" key="1">
    <source>
        <dbReference type="ARBA" id="ARBA00022452"/>
    </source>
</evidence>
<keyword evidence="1" id="KW-1134">Transmembrane beta strand</keyword>
<keyword evidence="7" id="KW-1185">Reference proteome</keyword>
<evidence type="ECO:0000256" key="2">
    <source>
        <dbReference type="ARBA" id="ARBA00022692"/>
    </source>
</evidence>
<evidence type="ECO:0000256" key="5">
    <source>
        <dbReference type="ARBA" id="ARBA00023136"/>
    </source>
</evidence>
<dbReference type="GO" id="GO:0015914">
    <property type="term" value="P:phospholipid transport"/>
    <property type="evidence" value="ECO:0007669"/>
    <property type="project" value="TreeGrafter"/>
</dbReference>
<gene>
    <name evidence="6" type="primary">MDM10</name>
    <name evidence="6" type="ORF">H4R34_004368</name>
</gene>
<keyword evidence="4" id="KW-0496">Mitochondrion</keyword>
<dbReference type="OrthoDB" id="2103793at2759"/>
<keyword evidence="3" id="KW-1000">Mitochondrion outer membrane</keyword>
<reference evidence="6" key="1">
    <citation type="submission" date="2022-07" db="EMBL/GenBank/DDBJ databases">
        <title>Phylogenomic reconstructions and comparative analyses of Kickxellomycotina fungi.</title>
        <authorList>
            <person name="Reynolds N.K."/>
            <person name="Stajich J.E."/>
            <person name="Barry K."/>
            <person name="Grigoriev I.V."/>
            <person name="Crous P."/>
            <person name="Smith M.E."/>
        </authorList>
    </citation>
    <scope>NUCLEOTIDE SEQUENCE</scope>
    <source>
        <strain evidence="6">RSA 567</strain>
    </source>
</reference>
<dbReference type="Pfam" id="PF12519">
    <property type="entry name" value="MDM10"/>
    <property type="match status" value="1"/>
</dbReference>
<comment type="caution">
    <text evidence="6">The sequence shown here is derived from an EMBL/GenBank/DDBJ whole genome shotgun (WGS) entry which is preliminary data.</text>
</comment>
<dbReference type="GO" id="GO:1990456">
    <property type="term" value="P:mitochondrion-endoplasmic reticulum membrane tethering"/>
    <property type="evidence" value="ECO:0007669"/>
    <property type="project" value="TreeGrafter"/>
</dbReference>
<protein>
    <submittedName>
        <fullName evidence="6">Mitochondrial distribution and morphology protein 10</fullName>
    </submittedName>
</protein>
<evidence type="ECO:0000256" key="4">
    <source>
        <dbReference type="ARBA" id="ARBA00023128"/>
    </source>
</evidence>
<accession>A0A9W8AZ35</accession>
<dbReference type="PANTHER" id="PTHR28035">
    <property type="entry name" value="MITOCHONDRIAL DISTRIBUTION AND MORPHOLOGY PROTEIN 10"/>
    <property type="match status" value="1"/>
</dbReference>
<dbReference type="EMBL" id="JANBQB010000536">
    <property type="protein sequence ID" value="KAJ1975361.1"/>
    <property type="molecule type" value="Genomic_DNA"/>
</dbReference>
<dbReference type="PANTHER" id="PTHR28035:SF1">
    <property type="entry name" value="MITOCHONDRIAL DISTRIBUTION AND MORPHOLOGY PROTEIN 10"/>
    <property type="match status" value="1"/>
</dbReference>
<dbReference type="GO" id="GO:0001401">
    <property type="term" value="C:SAM complex"/>
    <property type="evidence" value="ECO:0007669"/>
    <property type="project" value="TreeGrafter"/>
</dbReference>
<proteinExistence type="predicted"/>
<name>A0A9W8AZ35_9FUNG</name>
<dbReference type="GO" id="GO:0070096">
    <property type="term" value="P:mitochondrial outer membrane translocase complex assembly"/>
    <property type="evidence" value="ECO:0007669"/>
    <property type="project" value="TreeGrafter"/>
</dbReference>
<dbReference type="GO" id="GO:0032865">
    <property type="term" value="C:ERMES complex"/>
    <property type="evidence" value="ECO:0007669"/>
    <property type="project" value="InterPro"/>
</dbReference>
<dbReference type="Proteomes" id="UP001151582">
    <property type="component" value="Unassembled WGS sequence"/>
</dbReference>
<dbReference type="GO" id="GO:0051654">
    <property type="term" value="P:establishment of mitochondrion localization"/>
    <property type="evidence" value="ECO:0007669"/>
    <property type="project" value="TreeGrafter"/>
</dbReference>
<evidence type="ECO:0000313" key="7">
    <source>
        <dbReference type="Proteomes" id="UP001151582"/>
    </source>
</evidence>